<dbReference type="SMART" id="SM00150">
    <property type="entry name" value="SPEC"/>
    <property type="match status" value="1"/>
</dbReference>
<feature type="region of interest" description="Disordered" evidence="10">
    <location>
        <begin position="313"/>
        <end position="385"/>
    </location>
</feature>
<dbReference type="CDD" id="cd00176">
    <property type="entry name" value="SPEC"/>
    <property type="match status" value="1"/>
</dbReference>
<evidence type="ECO:0000259" key="12">
    <source>
        <dbReference type="PROSITE" id="PS51049"/>
    </source>
</evidence>
<dbReference type="Gene3D" id="1.20.58.60">
    <property type="match status" value="1"/>
</dbReference>
<dbReference type="Pfam" id="PF00435">
    <property type="entry name" value="Spectrin"/>
    <property type="match status" value="1"/>
</dbReference>
<feature type="transmembrane region" description="Helical" evidence="11">
    <location>
        <begin position="393"/>
        <end position="414"/>
    </location>
</feature>
<keyword evidence="2" id="KW-0597">Phosphoprotein</keyword>
<dbReference type="InterPro" id="IPR012315">
    <property type="entry name" value="KASH"/>
</dbReference>
<dbReference type="InterPro" id="IPR002017">
    <property type="entry name" value="Spectrin_repeat"/>
</dbReference>
<dbReference type="Pfam" id="PF10541">
    <property type="entry name" value="KASH"/>
    <property type="match status" value="1"/>
</dbReference>
<feature type="compositionally biased region" description="Low complexity" evidence="10">
    <location>
        <begin position="313"/>
        <end position="322"/>
    </location>
</feature>
<dbReference type="AlphaFoldDB" id="A0A3P9H3E0"/>
<reference evidence="13" key="4">
    <citation type="submission" date="2025-09" db="UniProtKB">
        <authorList>
            <consortium name="Ensembl"/>
        </authorList>
    </citation>
    <scope>IDENTIFICATION</scope>
    <source>
        <strain evidence="13">HSOK</strain>
    </source>
</reference>
<feature type="topological domain" description="Cytoplasmic" evidence="9">
    <location>
        <begin position="1"/>
        <end position="395"/>
    </location>
</feature>
<evidence type="ECO:0000256" key="7">
    <source>
        <dbReference type="ARBA" id="ARBA00023242"/>
    </source>
</evidence>
<dbReference type="Proteomes" id="UP000265200">
    <property type="component" value="Chromosome 22"/>
</dbReference>
<feature type="topological domain" description="Perinuclear space" evidence="9">
    <location>
        <begin position="417"/>
        <end position="444"/>
    </location>
</feature>
<evidence type="ECO:0000256" key="1">
    <source>
        <dbReference type="ARBA" id="ARBA00008619"/>
    </source>
</evidence>
<evidence type="ECO:0000256" key="8">
    <source>
        <dbReference type="ARBA" id="ARBA00046312"/>
    </source>
</evidence>
<evidence type="ECO:0000256" key="10">
    <source>
        <dbReference type="SAM" id="MobiDB-lite"/>
    </source>
</evidence>
<reference evidence="13 14" key="2">
    <citation type="submission" date="2017-04" db="EMBL/GenBank/DDBJ databases">
        <title>CpG methylation of centromeres and impact of large insertions on vertebrate speciation.</title>
        <authorList>
            <person name="Ichikawa K."/>
            <person name="Yoshimura J."/>
            <person name="Morishita S."/>
        </authorList>
    </citation>
    <scope>NUCLEOTIDE SEQUENCE</scope>
    <source>
        <strain evidence="13 14">HSOK</strain>
    </source>
</reference>
<name>A0A3P9H3E0_ORYLA</name>
<reference key="1">
    <citation type="journal article" date="2007" name="Nature">
        <title>The medaka draft genome and insights into vertebrate genome evolution.</title>
        <authorList>
            <person name="Kasahara M."/>
            <person name="Naruse K."/>
            <person name="Sasaki S."/>
            <person name="Nakatani Y."/>
            <person name="Qu W."/>
            <person name="Ahsan B."/>
            <person name="Yamada T."/>
            <person name="Nagayasu Y."/>
            <person name="Doi K."/>
            <person name="Kasai Y."/>
            <person name="Jindo T."/>
            <person name="Kobayashi D."/>
            <person name="Shimada A."/>
            <person name="Toyoda A."/>
            <person name="Kuroki Y."/>
            <person name="Fujiyama A."/>
            <person name="Sasaki T."/>
            <person name="Shimizu A."/>
            <person name="Asakawa S."/>
            <person name="Shimizu N."/>
            <person name="Hashimoto S."/>
            <person name="Yang J."/>
            <person name="Lee Y."/>
            <person name="Matsushima K."/>
            <person name="Sugano S."/>
            <person name="Sakaizumi M."/>
            <person name="Narita T."/>
            <person name="Ohishi K."/>
            <person name="Haga S."/>
            <person name="Ohta F."/>
            <person name="Nomoto H."/>
            <person name="Nogata K."/>
            <person name="Morishita T."/>
            <person name="Endo T."/>
            <person name="Shin-I T."/>
            <person name="Takeda H."/>
            <person name="Morishita S."/>
            <person name="Kohara Y."/>
        </authorList>
    </citation>
    <scope>NUCLEOTIDE SEQUENCE [LARGE SCALE GENOMIC DNA]</scope>
    <source>
        <strain>Hd-rR</strain>
    </source>
</reference>
<evidence type="ECO:0000256" key="2">
    <source>
        <dbReference type="ARBA" id="ARBA00022553"/>
    </source>
</evidence>
<feature type="compositionally biased region" description="Polar residues" evidence="10">
    <location>
        <begin position="329"/>
        <end position="353"/>
    </location>
</feature>
<evidence type="ECO:0000256" key="6">
    <source>
        <dbReference type="ARBA" id="ARBA00023136"/>
    </source>
</evidence>
<dbReference type="Ensembl" id="ENSORLT00015011738.1">
    <property type="protein sequence ID" value="ENSORLP00015001983.1"/>
    <property type="gene ID" value="ENSORLG00015000055.1"/>
</dbReference>
<keyword evidence="6 9" id="KW-0472">Membrane</keyword>
<comment type="subcellular location">
    <subcellularLocation>
        <location evidence="8">Nucleus outer membrane</location>
        <topology evidence="8">Single-pass type IV membrane protein</topology>
    </subcellularLocation>
</comment>
<protein>
    <recommendedName>
        <fullName evidence="12">KASH domain-containing protein</fullName>
    </recommendedName>
</protein>
<dbReference type="FunFam" id="1.20.58.60:FF:000126">
    <property type="entry name" value="Spectrin repeat containing, nuclear envelope 1a"/>
    <property type="match status" value="1"/>
</dbReference>
<evidence type="ECO:0000256" key="3">
    <source>
        <dbReference type="ARBA" id="ARBA00022692"/>
    </source>
</evidence>
<comment type="similarity">
    <text evidence="1">Belongs to the nesprin family.</text>
</comment>
<organism evidence="13 14">
    <name type="scientific">Oryzias latipes</name>
    <name type="common">Japanese rice fish</name>
    <name type="synonym">Japanese killifish</name>
    <dbReference type="NCBI Taxonomy" id="8090"/>
    <lineage>
        <taxon>Eukaryota</taxon>
        <taxon>Metazoa</taxon>
        <taxon>Chordata</taxon>
        <taxon>Craniata</taxon>
        <taxon>Vertebrata</taxon>
        <taxon>Euteleostomi</taxon>
        <taxon>Actinopterygii</taxon>
        <taxon>Neopterygii</taxon>
        <taxon>Teleostei</taxon>
        <taxon>Neoteleostei</taxon>
        <taxon>Acanthomorphata</taxon>
        <taxon>Ovalentaria</taxon>
        <taxon>Atherinomorphae</taxon>
        <taxon>Beloniformes</taxon>
        <taxon>Adrianichthyidae</taxon>
        <taxon>Oryziinae</taxon>
        <taxon>Oryzias</taxon>
    </lineage>
</organism>
<feature type="region of interest" description="Disordered" evidence="10">
    <location>
        <begin position="41"/>
        <end position="62"/>
    </location>
</feature>
<evidence type="ECO:0000256" key="5">
    <source>
        <dbReference type="ARBA" id="ARBA00022989"/>
    </source>
</evidence>
<dbReference type="PANTHER" id="PTHR14514">
    <property type="entry name" value="PKA ANCHORING PROTEIN"/>
    <property type="match status" value="1"/>
</dbReference>
<keyword evidence="5 11" id="KW-1133">Transmembrane helix</keyword>
<dbReference type="PROSITE" id="PS51049">
    <property type="entry name" value="KASH"/>
    <property type="match status" value="1"/>
</dbReference>
<dbReference type="SMART" id="SM01249">
    <property type="entry name" value="KASH"/>
    <property type="match status" value="1"/>
</dbReference>
<keyword evidence="7" id="KW-0539">Nucleus</keyword>
<evidence type="ECO:0000256" key="9">
    <source>
        <dbReference type="PROSITE-ProRule" id="PRU00385"/>
    </source>
</evidence>
<dbReference type="SUPFAM" id="SSF46966">
    <property type="entry name" value="Spectrin repeat"/>
    <property type="match status" value="2"/>
</dbReference>
<proteinExistence type="inferred from homology"/>
<dbReference type="InterPro" id="IPR018159">
    <property type="entry name" value="Spectrin/alpha-actinin"/>
</dbReference>
<evidence type="ECO:0000313" key="13">
    <source>
        <dbReference type="Ensembl" id="ENSORLP00015001983.1"/>
    </source>
</evidence>
<evidence type="ECO:0000256" key="4">
    <source>
        <dbReference type="ARBA" id="ARBA00022737"/>
    </source>
</evidence>
<sequence>YRRTPPLEAADPPPTEQDPSYIGYMRLLGECRGRIDAAKRMGSELQEEGEVQSGLVDPSSSESQASGVIERWELLQAQDLSKERSSRQQQQLTSDLCSVCSWLEEAEADLQQQRGQGVTSDMQTIQHHIRKLKELQKAYDKRKPIVLSINLCSPDFLQPDLQDSQQLQIRLKDLNKHWDQLGVSLDEWRSSLQEALLQCQDFHEMSHGLLLWLENIDRRRNQALPIDADQDADALQQRHDALTQIRQELLDSQLKVSSLQDVSLQLLLHSQGSGCSEAKEKVHVIGNRLKVLLKEVTHDLRELAKTLDMSSSQQDLSSWSSADDLDTSGSLSPASGRSTPSRQRSQRGDSSAPQPGACVSGPPHSRFRSAAGSGSFPSDDGQPPPRASRLRRVLWVALPLQLLLLLLLLLAFLLPLSEDYCAQSNTLAHSMYPMLSYTNGPPPV</sequence>
<evidence type="ECO:0000256" key="11">
    <source>
        <dbReference type="SAM" id="Phobius"/>
    </source>
</evidence>
<keyword evidence="4" id="KW-0677">Repeat</keyword>
<reference evidence="13" key="3">
    <citation type="submission" date="2025-08" db="UniProtKB">
        <authorList>
            <consortium name="Ensembl"/>
        </authorList>
    </citation>
    <scope>IDENTIFICATION</scope>
    <source>
        <strain evidence="13">HSOK</strain>
    </source>
</reference>
<accession>A0A3P9H3E0</accession>
<feature type="region of interest" description="Disordered" evidence="10">
    <location>
        <begin position="1"/>
        <end position="21"/>
    </location>
</feature>
<dbReference type="PANTHER" id="PTHR14514:SF3">
    <property type="entry name" value="NESPRIN-1"/>
    <property type="match status" value="1"/>
</dbReference>
<dbReference type="GO" id="GO:0005640">
    <property type="term" value="C:nuclear outer membrane"/>
    <property type="evidence" value="ECO:0007669"/>
    <property type="project" value="UniProtKB-SubCell"/>
</dbReference>
<keyword evidence="3 9" id="KW-0812">Transmembrane</keyword>
<feature type="domain" description="KASH" evidence="12">
    <location>
        <begin position="387"/>
        <end position="444"/>
    </location>
</feature>
<evidence type="ECO:0000313" key="14">
    <source>
        <dbReference type="Proteomes" id="UP000265200"/>
    </source>
</evidence>